<name>A0A8S2VZJ2_9BILA</name>
<evidence type="ECO:0000256" key="1">
    <source>
        <dbReference type="SAM" id="MobiDB-lite"/>
    </source>
</evidence>
<sequence>MIDEDYAGNEKNINPNFQLSPDTLRVNRDSNNNIETNMKKERLDFVNELIK</sequence>
<dbReference type="EMBL" id="CAJOBH010035660">
    <property type="protein sequence ID" value="CAF4300930.1"/>
    <property type="molecule type" value="Genomic_DNA"/>
</dbReference>
<protein>
    <submittedName>
        <fullName evidence="3">Uncharacterized protein</fullName>
    </submittedName>
</protein>
<dbReference type="AlphaFoldDB" id="A0A8S2VZJ2"/>
<feature type="non-terminal residue" evidence="3">
    <location>
        <position position="51"/>
    </location>
</feature>
<reference evidence="3" key="1">
    <citation type="submission" date="2021-02" db="EMBL/GenBank/DDBJ databases">
        <authorList>
            <person name="Nowell W R."/>
        </authorList>
    </citation>
    <scope>NUCLEOTIDE SEQUENCE</scope>
</reference>
<dbReference type="Proteomes" id="UP000681720">
    <property type="component" value="Unassembled WGS sequence"/>
</dbReference>
<comment type="caution">
    <text evidence="3">The sequence shown here is derived from an EMBL/GenBank/DDBJ whole genome shotgun (WGS) entry which is preliminary data.</text>
</comment>
<dbReference type="EMBL" id="CAJOBJ010063024">
    <property type="protein sequence ID" value="CAF4426355.1"/>
    <property type="molecule type" value="Genomic_DNA"/>
</dbReference>
<dbReference type="Proteomes" id="UP000681967">
    <property type="component" value="Unassembled WGS sequence"/>
</dbReference>
<evidence type="ECO:0000313" key="4">
    <source>
        <dbReference type="Proteomes" id="UP000681720"/>
    </source>
</evidence>
<evidence type="ECO:0000313" key="3">
    <source>
        <dbReference type="EMBL" id="CAF4426355.1"/>
    </source>
</evidence>
<proteinExistence type="predicted"/>
<organism evidence="3 4">
    <name type="scientific">Rotaria magnacalcarata</name>
    <dbReference type="NCBI Taxonomy" id="392030"/>
    <lineage>
        <taxon>Eukaryota</taxon>
        <taxon>Metazoa</taxon>
        <taxon>Spiralia</taxon>
        <taxon>Gnathifera</taxon>
        <taxon>Rotifera</taxon>
        <taxon>Eurotatoria</taxon>
        <taxon>Bdelloidea</taxon>
        <taxon>Philodinida</taxon>
        <taxon>Philodinidae</taxon>
        <taxon>Rotaria</taxon>
    </lineage>
</organism>
<accession>A0A8S2VZJ2</accession>
<gene>
    <name evidence="2" type="ORF">BYL167_LOCUS27489</name>
    <name evidence="3" type="ORF">GIL414_LOCUS31328</name>
</gene>
<feature type="region of interest" description="Disordered" evidence="1">
    <location>
        <begin position="1"/>
        <end position="25"/>
    </location>
</feature>
<evidence type="ECO:0000313" key="2">
    <source>
        <dbReference type="EMBL" id="CAF4300930.1"/>
    </source>
</evidence>
<feature type="compositionally biased region" description="Polar residues" evidence="1">
    <location>
        <begin position="11"/>
        <end position="21"/>
    </location>
</feature>